<keyword evidence="1" id="KW-0175">Coiled coil</keyword>
<keyword evidence="3" id="KW-0472">Membrane</keyword>
<keyword evidence="5" id="KW-1185">Reference proteome</keyword>
<dbReference type="PANTHER" id="PTHR35542">
    <property type="entry name" value="COILED-COIL DOMAIN-CONTAINING PROTEIN 168"/>
    <property type="match status" value="1"/>
</dbReference>
<feature type="domain" description="Coiled-coil" evidence="4">
    <location>
        <begin position="4982"/>
        <end position="5066"/>
    </location>
</feature>
<dbReference type="Pfam" id="PF15804">
    <property type="entry name" value="CCDC168_N"/>
    <property type="match status" value="13"/>
</dbReference>
<reference evidence="6" key="1">
    <citation type="submission" date="2025-08" db="UniProtKB">
        <authorList>
            <consortium name="RefSeq"/>
        </authorList>
    </citation>
    <scope>IDENTIFICATION</scope>
    <source>
        <tissue evidence="6">Blood</tissue>
    </source>
</reference>
<feature type="compositionally biased region" description="Basic and acidic residues" evidence="2">
    <location>
        <begin position="4296"/>
        <end position="4346"/>
    </location>
</feature>
<dbReference type="InterPro" id="IPR031624">
    <property type="entry name" value="CCDC168_N"/>
</dbReference>
<name>A0A6J3F8W1_SAPAP</name>
<feature type="region of interest" description="Disordered" evidence="2">
    <location>
        <begin position="950"/>
        <end position="970"/>
    </location>
</feature>
<feature type="compositionally biased region" description="Basic and acidic residues" evidence="2">
    <location>
        <begin position="990"/>
        <end position="1005"/>
    </location>
</feature>
<evidence type="ECO:0000313" key="6">
    <source>
        <dbReference type="RefSeq" id="XP_032102068.1"/>
    </source>
</evidence>
<feature type="domain" description="Coiled-coil" evidence="4">
    <location>
        <begin position="3662"/>
        <end position="3739"/>
    </location>
</feature>
<evidence type="ECO:0000256" key="1">
    <source>
        <dbReference type="SAM" id="Coils"/>
    </source>
</evidence>
<accession>A0A6J3F8W1</accession>
<feature type="domain" description="Coiled-coil" evidence="4">
    <location>
        <begin position="4357"/>
        <end position="4513"/>
    </location>
</feature>
<feature type="domain" description="Coiled-coil" evidence="4">
    <location>
        <begin position="3770"/>
        <end position="3914"/>
    </location>
</feature>
<feature type="compositionally biased region" description="Basic and acidic residues" evidence="2">
    <location>
        <begin position="911"/>
        <end position="923"/>
    </location>
</feature>
<feature type="coiled-coil region" evidence="1">
    <location>
        <begin position="4135"/>
        <end position="4185"/>
    </location>
</feature>
<dbReference type="Proteomes" id="UP000504640">
    <property type="component" value="Unplaced"/>
</dbReference>
<dbReference type="PANTHER" id="PTHR35542:SF2">
    <property type="entry name" value="LEUCINE-RICH REPEAT TRANSMEMBRANE PROTEIN CCDC168"/>
    <property type="match status" value="1"/>
</dbReference>
<gene>
    <name evidence="6" type="primary">CCDC168</name>
</gene>
<feature type="domain" description="Coiled-coil" evidence="4">
    <location>
        <begin position="5071"/>
        <end position="5192"/>
    </location>
</feature>
<feature type="region of interest" description="Disordered" evidence="2">
    <location>
        <begin position="728"/>
        <end position="748"/>
    </location>
</feature>
<feature type="region of interest" description="Disordered" evidence="2">
    <location>
        <begin position="4225"/>
        <end position="4355"/>
    </location>
</feature>
<feature type="domain" description="Coiled-coil" evidence="4">
    <location>
        <begin position="5205"/>
        <end position="5301"/>
    </location>
</feature>
<dbReference type="CTD" id="643677"/>
<feature type="compositionally biased region" description="Basic and acidic residues" evidence="2">
    <location>
        <begin position="4517"/>
        <end position="4532"/>
    </location>
</feature>
<feature type="domain" description="Coiled-coil" evidence="4">
    <location>
        <begin position="4573"/>
        <end position="4776"/>
    </location>
</feature>
<feature type="compositionally biased region" description="Basic and acidic residues" evidence="2">
    <location>
        <begin position="884"/>
        <end position="902"/>
    </location>
</feature>
<feature type="domain" description="Coiled-coil" evidence="4">
    <location>
        <begin position="1694"/>
        <end position="1742"/>
    </location>
</feature>
<feature type="region of interest" description="Disordered" evidence="2">
    <location>
        <begin position="4732"/>
        <end position="4759"/>
    </location>
</feature>
<sequence>MSKQYYSFKKGVAGELEDNTFLTLWDFLESWIIQNDWMAIFFIIFLGIIFEIIFMKTCAYFWKNPTLPEEGSSDVQEREDSCLKSMAFAPENSSVMNSSSEERVGTFSEKRVTSLLTSEEKECDFEDRILLSHEIIWSGTSESEDQVSHSSESHMPSSNGISSSLSLFNSEVEKMCLSHTEHPMNMKQYNEYETIQHEYETIQFSSKKLFSMMKTNKNKNSEFSSDLSFSASRFTVENEDLDVAPCPPAHLFLSRDQVRLLEENVRNQIPSKPKAKLESKTTYQCSRSQQSLNQNQPYVGMVISVQAQDSFPGQNTIQNQGLYEVQFTSINHNQELINSQPDIKASGFAQPQDVMTKPFCSRAQDSFQSQDLERNQHFVEVPSVVEAQYSVKSLGSDEHFGEDQHSVWLINSNKIKYSTKRQDIIFKNAGFLVLTLNPNLVAEDIPHLRTVKPEGQQQIVSSEFNKDSVYSSVPLSSTIKGQKNRRKTPDSKNKLSLNIPSLKAKKPPTSQVFQITACHTLKNRNELGCKNNTDKKELHERKDISDVALHLISVSKLILPYIKNYSRKQLVKFMPGLIKCGHFLQKKNKSPATEKINYTGAAEKTRILGATKKEKEYDKENKGLKNISPKMLPQLEKSFMVNTDQLKAPCLLVETNGKSKESLKDPVTQAKEIAITELHAPNSRKPFDLHILKHKTSLEDAISKPMQKLISSPKMETNNRMKIQEVLQSSENSHRQLSNGEDLPTSTPKMQRCFPRENTQKQQDFLQLVLELSNVHLLISLGSNMHKSSEELKAVKIQVSTESVNLKENEPLMLNVTDDLSESEALECNARNNVTNMHQDKEMSDAFHSAACTTISELSDTEIDSRLKAKADTLRRIRVSHSVSKHEKLPDEKETQNAEYIDKSSTFKKSQQCDRKEEEKEANSELPQDFRFSMHLKQRPKYIKFEMEQISSGSSKAPNKEQEVQPQTLSTQTILETSPCPMMDPFQVEKVKQSTDRPTDRKSAADPKNPLTMPENLAVGELAVETTEYSVPFGGNLRKTMDGHTVEEKEDIKRDLPAVALGCFDIHLLTLSHLKRQKIKKTLSETKNVLSVKYVIMKVKKPAISLMPYINIYGTPNHRKKMGGNFEIIIKQILQDKIVAGVLLNVINPHLSILPNTRMHSGLNAENHSYIKVVQEESQIGREEKCPAFINKGNESQNALEAKLQDEVKRIKETLPKVALHDSWSLGLDAHLAKEIKTEKEMHQPIPFTETTMESVVSPIMQSSHVENVKSSQTTKTDCKCTADSEMPPPISGKSLIGHFLNQTRESDVPSNGSDTREMGYCFARKKTEIPKDLPAASPETFNCCTPVLSSSKAMKKRVTFALTTSTVKSKCVNAKDVKPSVSETVSVTSHRKKSELDFKFKKINQAKGLVPEYPNALCSPMHSRLQRDFCLSVSQLKQGEPADKTYTDVFAKSSVFHDREEKSQDREEEEQKASLEAAPQLSQHLGSDACQMKEIHLESHPALNYLTLEQCVNGKSLQHQTDFKQTTLKTSLQMGPLEAEEVQKANKTKNDIIALVGPKIPPPKALQAPENSHGFILNAHQRDHELVKSDDGRNQPGNANIQVQPQTHFTQTILESTSGPTLDQFQFEKVESYVRFSPLKSGEAKVDEIISYAREGGISSDSSHQKEQAGGSEKKETVIFDSCMSALSTPKRKRNLKQFSDMKTLVNPKCGIMKAKKPSISYMLNIKASAGPNHRKELSCNLTTKMKEVHQGKKGADKTYAFLTMTPDINTYGKVETEKDTLREERLGCTRVKQDTSPNEDSITSDNIKETCLQDEEQEERKQEALLKVIPQHVQHFIFRSGQREDLDFHKLENQGSRKILFVTKQDVPQQLHSAEPIQGVETNKCLQTQNGTICTVNANLPLKSEDSLNGEVLIGAIKHGVPTDRKCRGEQHDSGKGEKVEFHRDLRATVLELQISPHGGEAEKANLTDMESGSNVAINMNVQHERGDKNIQKMLSDSVPCHSQHLSFSAHQMKDPDPCKLGSELKSPEDRSSWNLSHILQKTKQETHFRETILEPISRYMMKQSPHMQEGIKCMVGPKTSFPKTGKSEISSIPFDTPLDENPRRKWNSSISEKTAWNQKNLRTVLKPLDFSSLVSSEYESRSYTLEFMGKKSIMSPKRVTLKAKQLPISRLFKIIRYPTENHGKKKQHHFKYRMKGRQWYTSIGEALLSATEYAKSLPSKAVIDKLLFNTAVRGILSNRTRRQNLDGLIAGEKEEVQENVAETFLGPLDFLMPVLSNPKNQMNTVHLSEKEIILNSKYLPMKEKKSLVSQIHKINKQSATKHRKKLKSYLKTLSNRTLQENHGHITEEKEKVQENLAATFLGSLDFFMHVLSDSKNQINTVQLSERKIILNHKCLTLKKKKPPISQIHKINRQFTAKYRKKLESNLKTKLKATWQGGNVADAFPNTIFFTPDTTNIKKPSRFQTEIDMRISGLSHTHPTQIESPAEVITRYSDSIDKRGTSNLLKGAKLHDRESGEEKQEHLTEMGPFYAENFMANTYLTKDPHPGKSEDVLLGEIFFSKSQIYKGNVEKNVKMEKNKNGKGSLKVGLPRKEKSDNCAELSEPTDDAISNKYGKENIGYSVLKEKAFCNLAGIVPGSVGRHLPASEEMKRQNDSLQTADRSSPEGRPLQAKQSAVPQSFDTAGHAVLTIHKEEKQKLKAQKTEVERNEAAIKLKSTRVPIPSLLHIKMEQSAGTWGIDEQSSETRNALNKAKVREKEGYGQQVCFRTAPQYIQPSEFGTDQMRDPGPFKTEAPLVSTVCSKNITPQKTEVDLTDQEAKINVAEEFNPESVVFPKIHLLQNESKKEFKTEDWKTRADPKTLALQKKQQEPCVSGTTWSSPNPYASICPTIIRHKDKAKTANVESTLHTKQVKLKAKKIPVSQLLEYGTAGNQKETRGNIQQQKAFRLNKNAVHRVLKAVYDSGYFVSSIKKLTEVKMEKNKPKDRACILPQLKLEKPLKEMQRSLSGCTDMSGILSKQEQDIREKEQKHQSILEDTSQYCIEPLRISSQHIHYSSFDAPRIRKDGELEFPVAQRAKEKDIGMAKHSVSVPVPWDSEGSKGLDIPPNSKGQNILFTELDTSQQICQEQELLKQEDISMTNLELMACPIMEPLHLENTGKIAEEEDVYINRKNIPHVLGREGLMETDILVGSKGQNFFCTNPEDQHEVPTVQEGQVNPDYVPESILDSVSFPNKDPLHLKQTEKTRKENVSISESFNENPWEREQSKLTNITLKSNRQKMDFSKKLKAKQLSNCYQNKETILESIFPCTLHQLRIENPKKEGSAEEIMSSKVLSPMIEKASHKVGIPVDQPPCSEGIHLNIKGRKEHPQESTHKAFPASVSHSLMDIHEIKSSKVKKADSSGCHISNTKEIGLLFTGQSEQEEKCTYEALPKSAPHSKTDLHRFNASMQEEKLDAMNILHYDHLTSQAREAVKQMDVIVGYTQNSKKGQALLKTGQKWQCPPISHENFWEHISYPQKHPYVLQHLMPQEKEAISEGGNVSSRTPGLDLFSEDQISTETKDGLEGIVPFVTPRQMNNQDTMLPLGSYHKTMKYPSLLFPKGMKSSEGVQVFDLISNNSSPKLRFGKKIESHKANQKVQKEVCLPVILHPLSVSMPILPESKGQKDSIKQVIRKGVIYHKRRPPKLKKSVFSHILNTSDCGAPSDRLEMQWNVTEKMINVKHRMSELDLVAAKIYESILSLPHFKLNKETTDGVVSNNVKRTKQHRSQGEKKDRVKAMDMKRIKSPNIILKPSKSSLLHTLSIKEFPLLLDVMKQEGKMQEGKGKSGMKLTNLCTSLPSLSHSNSNSRTKAGKEMSGIPKDCLPPLKLQASSNIRRVSFAESINRESLSNVIKLKCLPQKNKEDRENIVDVKDIMGLICITLKGKKSPFKHLLHGKEPQRSSKKLEKMMWEDKSNLDIVQNKLCASILSSPHLQWNPRIKEVYIREITRFCLPSSTFQELSDTVEKCEQPVGDIRSSIGKAKHIPQNDKDRVEKALEKIMHSKRIALEVKQASVFQELNIKEKGEEIQENKQVEIWSKPFASISVLPHSKMDAIKGEEAMGMKMRSSFSQPNLQESSDIEKIAYEKYISDNISNSVKKTLEHILEKEQERLKMEKNLPLKKRKLSISQGIQLDIKEQEKKIENIKGESSVLLMNASTSIPSSHLQLDTRIEKAEYVTEVTRNYLPELSHQKSTEAGKKADGVANENNLTTEVQKAKDDTQQKEESEVRISAKKDIRHPEDKGLKGKKALSQDLPLNPKEPKQMDQDAQEQGKEDREGEEQGKEDGKGAGQGRADRGDKQQGKIHHEVEEQQQADGVGIEHWKTDGHKSEKEAVLFLYLPSESSLTRYKLNTRIEGEEELQGIIKSATSQLRHRKSFDVGKTAHTRSFGEDSSNDVKTLQVYKLQEEADGEKTVSMDPVRQPEGTIFEAEQLTLPHTLSIPGSGGSKTGEVPTNIKEKLRQVKERKSELEEVLTTASLPHRELDKGTEGTKEKQGVTRAFPPPSWDTESSDTEKLKYTTSSLNYIAGDSQRTKYAAQIQKDKANTSEKTVMHPKYIIMKAEKSPISRMLKAKELQVNISQQEEKAQEGEVEIVVLLSKTCPFVTSSTFLELDSIKEEGEPGIRRSCKPHLELQASLPSGQTAPTKPIESLVKEGKHPLPQKECRVQTASMHGVIHPNDAIFEAKTSARAQVFSITEHSPPSKRKEPQWGMKEKAGQKQERTGRSHVILTKTHPFMPSASHHGFSPSQLKIPVSSASEKNVSLPQSWFQESSDAGRIACPETIHEELSNDVKQLKVHLLQKEEKDRGEVADTTSVVDPNKMYLKAKKSPVLHTHSLSDLQWKTREQEEEKVQKVKSGPRVMWSKSPSRSSPLHFNMRTEFQEESKPILIRPSFPLVKLQESPDTEGGIDIRPVAGDVLIHLQKGKHVSQNKEEDEVQIVNIIIFPKHQEEKIQECEGEPGVVLTKSTSWPTLSQLELDKETHLDNEILRLKSSILQRISHMGETVRRESIVDDNSKDVKNEKQHIPQKEEREIDTRGTDITLKSKKSPRSCMLHRTELHVNIRGQGQKEDEGQDKPPGMIQRKKYASKLLPPNLKLERATQADEERLGGKTSCLLPLMPSVLPDTEKTAAAEARSGDVRKGKAYRSQKENRHEVNTIEMRVRIRGQESRSSPISHILNAKELVLNINKLEKKVHKDKDKACVILPRTFLSVPSVPPLYVDSGNKIDKDTPGIEGPSGPQRNLRVPSNIQKITKRDSVEGDDKNIVKQAGQYVPHPEAEPQWTSNFKIGVQQRKEPSPVRSREYLSQLVLNSQDQDVYFTGFGTRRSGKRLEWLFTKKKAQPEKYKTETFTAFLSYPTMDATKMCGREEETEIMDNLNHKISPEVSVSLLRKISKELHITLGTLASSKGFSISERHAHQQETSLKVSPELAGSCTFDKPGEDVQSNDKISKRFSPKVLAPQTKGSLKKIDIVTNWNAPQNIEEQDIGMKKQVMRQLEHGHKTRPNTLLSLKFPLRCGREKTPSETDVDQKTTAQPSLQILQILPGTHIDVTEIDTARGGKEQALLISEQEECFLELLPKSLYPPWTFPLQSGDLKEKDQTDTNTNVNVEQKQSEVDHGSAVNQKEGKLKIGTNRALHLEEDKTELHKGGTANLEKEKVRMDTSHSAHLHLPSLKAEESQVKTQVITHGEKSRLIVQKQKNELEASNAKQNTQLQKLFQRNILDSFYSYVPLSSKRKDQKGRLTITDLERELSTKYLTMKIQKHPIPQMLNITGRGTPSNRKKLESDVKLKNIVLWSKDISGVFIRSISISMMSSPHPDSKTNLEREKGICLSKFQEKSPNTRDIFKRDSLTIVKGKRNFTSTAPQDPQPFVAAKQQMQKLPNVKSEANLRSEMNKKYLKSQTKGWVVLGNDVSRVIKKPDLHIIEQEEMIPKCILTPTECPSMLEEPKLPKQRDQSEPLWDMTTQNVQQQNAFPGTVPIPPQVKSNEVKIVADSTNAEHLLPICEATKDISESHVKNMLQDKVSSDKLDNIQAYKPDDLKLVPFPEGSHTTSTAKYPKMQHKPLLEQFTPKEKNKLTNHLESKAFEIQLNLMPEMAKKSLRMFNFYPKGTLSNDNSWKFYSRHKTMSFMSLEGIDTIEPNSKHKYQNNSPPTSNVKTLTVDVSSDSVETTKLQSIHKLESGTSSVTSASEMLLPHTLQNHSAKEKAKLLMHFSVKTLEIHMKAFPGIVRESHAMTSAQERKKPLSNCVHSGITRPKRQNRILLLFEEKSLHQIDLDLQYKYLRFLLGPPVGSTFPKPNVLPKHNKLNTVGMCQKVDAGGESGSLPIDTELLEQHISFKRQSPHENSSLIRKFPEPTLVCESDRDLHSPRKKDSQVLSHSEFHVTPEKDKQYHVWFQETNTYKSIDLRTQSNAIGSADSHETQISKDFIDIQTNIESPAELDKCPDLEVSESEECMFLEANSYLNRESQNILFELQTGMPLENPYKITSDLKSFYSDDSGSHCTRGYRKQTLFITTPSYKSHETRKYRSSSKMKSPDWLCHRSLNTMEIQSRSSGVSLSEEKLSWTTRSRTSYSLASLTESNIKLHLAKNQDKSHMHPERKERKKARFDLFKKKNSHWDHDYSCTHSKEKWARKKTVHDYESERLVCFQSKHKSTSKPHRDDINFDSERKQNRPFFFACVPADSLEVIPKTICWTIPPETLRKRNFRVPLVAKISSSWNIWSSSKKLLGSLSGSLSSVYHS</sequence>
<feature type="domain" description="Coiled-coil" evidence="4">
    <location>
        <begin position="2896"/>
        <end position="3031"/>
    </location>
</feature>
<feature type="region of interest" description="Disordered" evidence="2">
    <location>
        <begin position="882"/>
        <end position="927"/>
    </location>
</feature>
<feature type="region of interest" description="Disordered" evidence="2">
    <location>
        <begin position="5164"/>
        <end position="5186"/>
    </location>
</feature>
<feature type="region of interest" description="Disordered" evidence="2">
    <location>
        <begin position="4517"/>
        <end position="4549"/>
    </location>
</feature>
<dbReference type="RefSeq" id="XP_032102068.1">
    <property type="nucleotide sequence ID" value="XM_032246177.1"/>
</dbReference>
<feature type="compositionally biased region" description="Basic and acidic residues" evidence="2">
    <location>
        <begin position="4739"/>
        <end position="4759"/>
    </location>
</feature>
<evidence type="ECO:0000259" key="4">
    <source>
        <dbReference type="Pfam" id="PF15804"/>
    </source>
</evidence>
<feature type="region of interest" description="Disordered" evidence="2">
    <location>
        <begin position="1458"/>
        <end position="1477"/>
    </location>
</feature>
<keyword evidence="3" id="KW-0812">Transmembrane</keyword>
<feature type="transmembrane region" description="Helical" evidence="3">
    <location>
        <begin position="37"/>
        <end position="62"/>
    </location>
</feature>
<dbReference type="GeneID" id="116528769"/>
<feature type="domain" description="Coiled-coil" evidence="4">
    <location>
        <begin position="481"/>
        <end position="536"/>
    </location>
</feature>
<feature type="compositionally biased region" description="Basic and acidic residues" evidence="2">
    <location>
        <begin position="4251"/>
        <end position="4281"/>
    </location>
</feature>
<proteinExistence type="predicted"/>
<feature type="region of interest" description="Disordered" evidence="2">
    <location>
        <begin position="5450"/>
        <end position="5491"/>
    </location>
</feature>
<feature type="region of interest" description="Disordered" evidence="2">
    <location>
        <begin position="2650"/>
        <end position="2680"/>
    </location>
</feature>
<feature type="region of interest" description="Disordered" evidence="2">
    <location>
        <begin position="5258"/>
        <end position="5278"/>
    </location>
</feature>
<feature type="region of interest" description="Disordered" evidence="2">
    <location>
        <begin position="990"/>
        <end position="1013"/>
    </location>
</feature>
<feature type="domain" description="Coiled-coil" evidence="4">
    <location>
        <begin position="4167"/>
        <end position="4290"/>
    </location>
</feature>
<organism evidence="5 6">
    <name type="scientific">Sapajus apella</name>
    <name type="common">Brown-capped capuchin</name>
    <name type="synonym">Cebus apella</name>
    <dbReference type="NCBI Taxonomy" id="9515"/>
    <lineage>
        <taxon>Eukaryota</taxon>
        <taxon>Metazoa</taxon>
        <taxon>Chordata</taxon>
        <taxon>Craniata</taxon>
        <taxon>Vertebrata</taxon>
        <taxon>Euteleostomi</taxon>
        <taxon>Mammalia</taxon>
        <taxon>Eutheria</taxon>
        <taxon>Euarchontoglires</taxon>
        <taxon>Primates</taxon>
        <taxon>Haplorrhini</taxon>
        <taxon>Platyrrhini</taxon>
        <taxon>Cebidae</taxon>
        <taxon>Cebinae</taxon>
        <taxon>Sapajus</taxon>
    </lineage>
</organism>
<feature type="compositionally biased region" description="Low complexity" evidence="2">
    <location>
        <begin position="3835"/>
        <end position="3845"/>
    </location>
</feature>
<feature type="region of interest" description="Disordered" evidence="2">
    <location>
        <begin position="2085"/>
        <end position="2107"/>
    </location>
</feature>
<keyword evidence="3" id="KW-1133">Transmembrane helix</keyword>
<feature type="compositionally biased region" description="Basic and acidic residues" evidence="2">
    <location>
        <begin position="1458"/>
        <end position="1474"/>
    </location>
</feature>
<evidence type="ECO:0000313" key="5">
    <source>
        <dbReference type="Proteomes" id="UP000504640"/>
    </source>
</evidence>
<feature type="region of interest" description="Disordered" evidence="2">
    <location>
        <begin position="3835"/>
        <end position="3860"/>
    </location>
</feature>
<feature type="domain" description="Coiled-coil" evidence="4">
    <location>
        <begin position="4798"/>
        <end position="4901"/>
    </location>
</feature>
<feature type="domain" description="Coiled-coil" evidence="4">
    <location>
        <begin position="4044"/>
        <end position="4146"/>
    </location>
</feature>
<feature type="region of interest" description="Disordered" evidence="2">
    <location>
        <begin position="475"/>
        <end position="501"/>
    </location>
</feature>
<evidence type="ECO:0000256" key="3">
    <source>
        <dbReference type="SAM" id="Phobius"/>
    </source>
</evidence>
<protein>
    <submittedName>
        <fullName evidence="6">Coiled-coil domain-containing protein 168</fullName>
    </submittedName>
</protein>
<feature type="compositionally biased region" description="Basic and acidic residues" evidence="2">
    <location>
        <begin position="4226"/>
        <end position="4238"/>
    </location>
</feature>
<evidence type="ECO:0000256" key="2">
    <source>
        <dbReference type="SAM" id="MobiDB-lite"/>
    </source>
</evidence>
<dbReference type="InterPro" id="IPR053366">
    <property type="entry name" value="LRR_transmembrane"/>
</dbReference>
<feature type="coiled-coil region" evidence="1">
    <location>
        <begin position="2690"/>
        <end position="2717"/>
    </location>
</feature>
<feature type="region of interest" description="Disordered" evidence="2">
    <location>
        <begin position="2583"/>
        <end position="2606"/>
    </location>
</feature>